<evidence type="ECO:0000256" key="1">
    <source>
        <dbReference type="ARBA" id="ARBA00022574"/>
    </source>
</evidence>
<dbReference type="SUPFAM" id="SSF50978">
    <property type="entry name" value="WD40 repeat-like"/>
    <property type="match status" value="1"/>
</dbReference>
<dbReference type="InterPro" id="IPR049546">
    <property type="entry name" value="WDR54_beta_prop"/>
</dbReference>
<evidence type="ECO:0000256" key="4">
    <source>
        <dbReference type="SAM" id="MobiDB-lite"/>
    </source>
</evidence>
<evidence type="ECO:0000313" key="7">
    <source>
        <dbReference type="Proteomes" id="UP001620645"/>
    </source>
</evidence>
<protein>
    <recommendedName>
        <fullName evidence="5">WD repeat-containing protein 54 beta-propeller domain-containing protein</fullName>
    </recommendedName>
</protein>
<dbReference type="PROSITE" id="PS50082">
    <property type="entry name" value="WD_REPEATS_2"/>
    <property type="match status" value="1"/>
</dbReference>
<dbReference type="InterPro" id="IPR001680">
    <property type="entry name" value="WD40_rpt"/>
</dbReference>
<gene>
    <name evidence="6" type="ORF">niasHS_007848</name>
</gene>
<dbReference type="Gene3D" id="2.130.10.10">
    <property type="entry name" value="YVTN repeat-like/Quinoprotein amine dehydrogenase"/>
    <property type="match status" value="2"/>
</dbReference>
<name>A0ABD2JPU6_HETSC</name>
<dbReference type="PANTHER" id="PTHR13720:SF40">
    <property type="entry name" value="WD REPEAT-CONTAINING PROTEIN 54"/>
    <property type="match status" value="1"/>
</dbReference>
<dbReference type="InterPro" id="IPR036322">
    <property type="entry name" value="WD40_repeat_dom_sf"/>
</dbReference>
<evidence type="ECO:0000259" key="5">
    <source>
        <dbReference type="Pfam" id="PF21031"/>
    </source>
</evidence>
<feature type="repeat" description="WD" evidence="3">
    <location>
        <begin position="256"/>
        <end position="297"/>
    </location>
</feature>
<organism evidence="6 7">
    <name type="scientific">Heterodera schachtii</name>
    <name type="common">Sugarbeet cyst nematode worm</name>
    <name type="synonym">Tylenchus schachtii</name>
    <dbReference type="NCBI Taxonomy" id="97005"/>
    <lineage>
        <taxon>Eukaryota</taxon>
        <taxon>Metazoa</taxon>
        <taxon>Ecdysozoa</taxon>
        <taxon>Nematoda</taxon>
        <taxon>Chromadorea</taxon>
        <taxon>Rhabditida</taxon>
        <taxon>Tylenchina</taxon>
        <taxon>Tylenchomorpha</taxon>
        <taxon>Tylenchoidea</taxon>
        <taxon>Heteroderidae</taxon>
        <taxon>Heteroderinae</taxon>
        <taxon>Heterodera</taxon>
    </lineage>
</organism>
<dbReference type="AlphaFoldDB" id="A0ABD2JPU6"/>
<feature type="region of interest" description="Disordered" evidence="4">
    <location>
        <begin position="346"/>
        <end position="369"/>
    </location>
</feature>
<dbReference type="InterPro" id="IPR015943">
    <property type="entry name" value="WD40/YVTN_repeat-like_dom_sf"/>
</dbReference>
<keyword evidence="1 3" id="KW-0853">WD repeat</keyword>
<evidence type="ECO:0000256" key="2">
    <source>
        <dbReference type="ARBA" id="ARBA00022737"/>
    </source>
</evidence>
<dbReference type="InterPro" id="IPR050630">
    <property type="entry name" value="WD_repeat_EMAP"/>
</dbReference>
<evidence type="ECO:0000313" key="6">
    <source>
        <dbReference type="EMBL" id="KAL3092639.1"/>
    </source>
</evidence>
<reference evidence="6 7" key="1">
    <citation type="submission" date="2024-10" db="EMBL/GenBank/DDBJ databases">
        <authorList>
            <person name="Kim D."/>
        </authorList>
    </citation>
    <scope>NUCLEOTIDE SEQUENCE [LARGE SCALE GENOMIC DNA]</scope>
    <source>
        <strain evidence="6">Taebaek</strain>
    </source>
</reference>
<dbReference type="PANTHER" id="PTHR13720">
    <property type="entry name" value="WD-40 REPEAT PROTEIN"/>
    <property type="match status" value="1"/>
</dbReference>
<evidence type="ECO:0000256" key="3">
    <source>
        <dbReference type="PROSITE-ProRule" id="PRU00221"/>
    </source>
</evidence>
<comment type="caution">
    <text evidence="6">The sequence shown here is derived from an EMBL/GenBank/DDBJ whole genome shotgun (WGS) entry which is preliminary data.</text>
</comment>
<feature type="compositionally biased region" description="Basic and acidic residues" evidence="4">
    <location>
        <begin position="354"/>
        <end position="369"/>
    </location>
</feature>
<dbReference type="Pfam" id="PF21031">
    <property type="entry name" value="WDR54"/>
    <property type="match status" value="1"/>
</dbReference>
<keyword evidence="7" id="KW-1185">Reference proteome</keyword>
<sequence length="369" mass="40743">MFEPACEFPVKTGASFLSKNLSVFHNKTKGHTFAAYLGKDSIQMMSWNESLEQNNCELINLDEILKNAGPSGEKPVSLMQVYVCLPSSRNGPVLVLLATTFVSLIDFKTRKHILTHPMTDILLQAVAGSKRTLKATPFTRGISCVENLIVVGCNSGEIVQVLCTSETTFQPKKNLREHAQPITDIATCIFDLITASGDVSGNVVVWSKNMKSVTKRISTNQQLSVLNVLRKQIFCGNLLGQICVFSALSGALLAEINAHSRQITEICVATESAYLMSASEDSYIRIWKLHSRNPDAYKVEFRYAQHFANMPIIGAAFSNTRGSGYLITSYENFNLLHYKITRRPSPNPAGVEGQQKETVEAEKEVPMLG</sequence>
<accession>A0ABD2JPU6</accession>
<feature type="domain" description="WD repeat-containing protein 54 beta-propeller" evidence="5">
    <location>
        <begin position="2"/>
        <end position="332"/>
    </location>
</feature>
<keyword evidence="2" id="KW-0677">Repeat</keyword>
<dbReference type="PROSITE" id="PS50294">
    <property type="entry name" value="WD_REPEATS_REGION"/>
    <property type="match status" value="1"/>
</dbReference>
<dbReference type="Proteomes" id="UP001620645">
    <property type="component" value="Unassembled WGS sequence"/>
</dbReference>
<proteinExistence type="predicted"/>
<dbReference type="SMART" id="SM00320">
    <property type="entry name" value="WD40"/>
    <property type="match status" value="2"/>
</dbReference>
<dbReference type="EMBL" id="JBICCN010000118">
    <property type="protein sequence ID" value="KAL3092639.1"/>
    <property type="molecule type" value="Genomic_DNA"/>
</dbReference>